<protein>
    <submittedName>
        <fullName evidence="6">Dihydrodipicolinate synthase family protein</fullName>
    </submittedName>
</protein>
<dbReference type="PIRSF" id="PIRSF001365">
    <property type="entry name" value="DHDPS"/>
    <property type="match status" value="1"/>
</dbReference>
<keyword evidence="2 3" id="KW-0456">Lyase</keyword>
<accession>A0A2G6KFJ7</accession>
<comment type="similarity">
    <text evidence="1 3">Belongs to the DapA family.</text>
</comment>
<dbReference type="InterPro" id="IPR002220">
    <property type="entry name" value="DapA-like"/>
</dbReference>
<evidence type="ECO:0000313" key="7">
    <source>
        <dbReference type="Proteomes" id="UP000230821"/>
    </source>
</evidence>
<dbReference type="SMART" id="SM01130">
    <property type="entry name" value="DHDPS"/>
    <property type="match status" value="1"/>
</dbReference>
<evidence type="ECO:0000256" key="3">
    <source>
        <dbReference type="PIRNR" id="PIRNR001365"/>
    </source>
</evidence>
<sequence length="310" mass="34454">MDMFFMNKKFSGVYIPMCTPFSDDGEQVNEPELRALCRFLIRKGVHGLFPIGTTGECAFLTVEERKRIAEIVVDETNGAIPVIIHSGAVTTRETVALTRHAQSIGADGAAMVVPYYYSLDDGEIFDHYDQVLQEVPGFPTLAYNIPGNAKNYLKPSVVEALRVKHSHLVGVKNSISSLTDFQQFVALGNGDFFPFIGNDRLILPALVIGACGSVSSNALIFPELFAQLYESYWAGQLEKALETQKKITKFVSFSETGRSFAKYKAALRLRGIQCGGMRQPLRPLSDEDETQCLQYTQQLAQEFNIELESQ</sequence>
<feature type="binding site" evidence="5">
    <location>
        <position position="214"/>
    </location>
    <ligand>
        <name>pyruvate</name>
        <dbReference type="ChEBI" id="CHEBI:15361"/>
    </ligand>
</feature>
<dbReference type="Gene3D" id="3.20.20.70">
    <property type="entry name" value="Aldolase class I"/>
    <property type="match status" value="1"/>
</dbReference>
<dbReference type="Pfam" id="PF00701">
    <property type="entry name" value="DHDPS"/>
    <property type="match status" value="1"/>
</dbReference>
<evidence type="ECO:0000256" key="4">
    <source>
        <dbReference type="PIRSR" id="PIRSR001365-1"/>
    </source>
</evidence>
<dbReference type="PANTHER" id="PTHR12128">
    <property type="entry name" value="DIHYDRODIPICOLINATE SYNTHASE"/>
    <property type="match status" value="1"/>
</dbReference>
<feature type="binding site" evidence="5">
    <location>
        <position position="54"/>
    </location>
    <ligand>
        <name>pyruvate</name>
        <dbReference type="ChEBI" id="CHEBI:15361"/>
    </ligand>
</feature>
<dbReference type="PANTHER" id="PTHR12128:SF66">
    <property type="entry name" value="4-HYDROXY-2-OXOGLUTARATE ALDOLASE, MITOCHONDRIAL"/>
    <property type="match status" value="1"/>
</dbReference>
<dbReference type="CDD" id="cd00408">
    <property type="entry name" value="DHDPS-like"/>
    <property type="match status" value="1"/>
</dbReference>
<comment type="caution">
    <text evidence="6">The sequence shown here is derived from an EMBL/GenBank/DDBJ whole genome shotgun (WGS) entry which is preliminary data.</text>
</comment>
<gene>
    <name evidence="6" type="ORF">CSA56_10695</name>
</gene>
<reference evidence="6 7" key="1">
    <citation type="submission" date="2017-10" db="EMBL/GenBank/DDBJ databases">
        <title>Novel microbial diversity and functional potential in the marine mammal oral microbiome.</title>
        <authorList>
            <person name="Dudek N.K."/>
            <person name="Sun C.L."/>
            <person name="Burstein D."/>
            <person name="Kantor R.S."/>
            <person name="Aliaga Goltsman D.S."/>
            <person name="Bik E.M."/>
            <person name="Thomas B.C."/>
            <person name="Banfield J.F."/>
            <person name="Relman D.A."/>
        </authorList>
    </citation>
    <scope>NUCLEOTIDE SEQUENCE [LARGE SCALE GENOMIC DNA]</scope>
    <source>
        <strain evidence="6">DOLJORAL78_47_16</strain>
    </source>
</reference>
<feature type="active site" description="Proton donor/acceptor" evidence="4">
    <location>
        <position position="143"/>
    </location>
</feature>
<dbReference type="EMBL" id="PDSK01000096">
    <property type="protein sequence ID" value="PIE33579.1"/>
    <property type="molecule type" value="Genomic_DNA"/>
</dbReference>
<dbReference type="SUPFAM" id="SSF51569">
    <property type="entry name" value="Aldolase"/>
    <property type="match status" value="1"/>
</dbReference>
<evidence type="ECO:0000256" key="5">
    <source>
        <dbReference type="PIRSR" id="PIRSR001365-2"/>
    </source>
</evidence>
<evidence type="ECO:0000256" key="1">
    <source>
        <dbReference type="ARBA" id="ARBA00007592"/>
    </source>
</evidence>
<evidence type="ECO:0000256" key="2">
    <source>
        <dbReference type="ARBA" id="ARBA00023239"/>
    </source>
</evidence>
<feature type="active site" description="Schiff-base intermediate with substrate" evidence="4">
    <location>
        <position position="172"/>
    </location>
</feature>
<dbReference type="Proteomes" id="UP000230821">
    <property type="component" value="Unassembled WGS sequence"/>
</dbReference>
<dbReference type="InterPro" id="IPR013785">
    <property type="entry name" value="Aldolase_TIM"/>
</dbReference>
<proteinExistence type="inferred from homology"/>
<dbReference type="GO" id="GO:0008840">
    <property type="term" value="F:4-hydroxy-tetrahydrodipicolinate synthase activity"/>
    <property type="evidence" value="ECO:0007669"/>
    <property type="project" value="TreeGrafter"/>
</dbReference>
<name>A0A2G6KFJ7_9BACT</name>
<dbReference type="PRINTS" id="PR00146">
    <property type="entry name" value="DHPICSNTHASE"/>
</dbReference>
<evidence type="ECO:0000313" key="6">
    <source>
        <dbReference type="EMBL" id="PIE33579.1"/>
    </source>
</evidence>
<dbReference type="AlphaFoldDB" id="A0A2G6KFJ7"/>
<organism evidence="6 7">
    <name type="scientific">candidate division KSB3 bacterium</name>
    <dbReference type="NCBI Taxonomy" id="2044937"/>
    <lineage>
        <taxon>Bacteria</taxon>
        <taxon>candidate division KSB3</taxon>
    </lineage>
</organism>